<keyword evidence="4 6" id="KW-0012">Acyltransferase</keyword>
<dbReference type="SMART" id="SM00827">
    <property type="entry name" value="PKS_AT"/>
    <property type="match status" value="1"/>
</dbReference>
<dbReference type="InterPro" id="IPR016035">
    <property type="entry name" value="Acyl_Trfase/lysoPLipase"/>
</dbReference>
<name>A0ABT5Y0N2_9FLAO</name>
<evidence type="ECO:0000256" key="6">
    <source>
        <dbReference type="PIRNR" id="PIRNR000446"/>
    </source>
</evidence>
<dbReference type="InterPro" id="IPR050858">
    <property type="entry name" value="Mal-CoA-ACP_Trans/PKS_FabD"/>
</dbReference>
<organism evidence="8 9">
    <name type="scientific">Flagellimonas yonaguniensis</name>
    <dbReference type="NCBI Taxonomy" id="3031325"/>
    <lineage>
        <taxon>Bacteria</taxon>
        <taxon>Pseudomonadati</taxon>
        <taxon>Bacteroidota</taxon>
        <taxon>Flavobacteriia</taxon>
        <taxon>Flavobacteriales</taxon>
        <taxon>Flavobacteriaceae</taxon>
        <taxon>Flagellimonas</taxon>
    </lineage>
</organism>
<dbReference type="Gene3D" id="3.30.70.250">
    <property type="entry name" value="Malonyl-CoA ACP transacylase, ACP-binding"/>
    <property type="match status" value="1"/>
</dbReference>
<evidence type="ECO:0000313" key="8">
    <source>
        <dbReference type="EMBL" id="MDF0716894.1"/>
    </source>
</evidence>
<dbReference type="InterPro" id="IPR024925">
    <property type="entry name" value="Malonyl_CoA-ACP_transAc"/>
</dbReference>
<accession>A0ABT5Y0N2</accession>
<reference evidence="8 9" key="1">
    <citation type="submission" date="2023-03" db="EMBL/GenBank/DDBJ databases">
        <title>Muricauda XX sp. nov. and Muricauda XXX sp. nov., two novel species isolated from Okinawa Trough.</title>
        <authorList>
            <person name="Cao W."/>
            <person name="Deng X."/>
        </authorList>
    </citation>
    <scope>NUCLEOTIDE SEQUENCE [LARGE SCALE GENOMIC DNA]</scope>
    <source>
        <strain evidence="8 9">334s03</strain>
    </source>
</reference>
<evidence type="ECO:0000256" key="1">
    <source>
        <dbReference type="ARBA" id="ARBA00013258"/>
    </source>
</evidence>
<dbReference type="PANTHER" id="PTHR42681">
    <property type="entry name" value="MALONYL-COA-ACYL CARRIER PROTEIN TRANSACYLASE, MITOCHONDRIAL"/>
    <property type="match status" value="1"/>
</dbReference>
<dbReference type="SUPFAM" id="SSF52151">
    <property type="entry name" value="FabD/lysophospholipase-like"/>
    <property type="match status" value="1"/>
</dbReference>
<dbReference type="PANTHER" id="PTHR42681:SF1">
    <property type="entry name" value="MALONYL-COA-ACYL CARRIER PROTEIN TRANSACYLASE, MITOCHONDRIAL"/>
    <property type="match status" value="1"/>
</dbReference>
<comment type="similarity">
    <text evidence="6">Belongs to the fabD family.</text>
</comment>
<evidence type="ECO:0000259" key="7">
    <source>
        <dbReference type="SMART" id="SM00827"/>
    </source>
</evidence>
<dbReference type="InterPro" id="IPR004410">
    <property type="entry name" value="Malonyl_CoA-ACP_transAc_FabD"/>
</dbReference>
<dbReference type="Pfam" id="PF00698">
    <property type="entry name" value="Acyl_transf_1"/>
    <property type="match status" value="1"/>
</dbReference>
<gene>
    <name evidence="8" type="primary">fabD</name>
    <name evidence="8" type="ORF">PY092_12090</name>
</gene>
<evidence type="ECO:0000256" key="5">
    <source>
        <dbReference type="ARBA" id="ARBA00048462"/>
    </source>
</evidence>
<comment type="caution">
    <text evidence="8">The sequence shown here is derived from an EMBL/GenBank/DDBJ whole genome shotgun (WGS) entry which is preliminary data.</text>
</comment>
<dbReference type="InterPro" id="IPR016036">
    <property type="entry name" value="Malonyl_transacylase_ACP-bd"/>
</dbReference>
<keyword evidence="3 6" id="KW-0808">Transferase</keyword>
<evidence type="ECO:0000313" key="9">
    <source>
        <dbReference type="Proteomes" id="UP001221366"/>
    </source>
</evidence>
<protein>
    <recommendedName>
        <fullName evidence="2 6">Malonyl CoA-acyl carrier protein transacylase</fullName>
        <ecNumber evidence="1 6">2.3.1.39</ecNumber>
    </recommendedName>
</protein>
<dbReference type="EMBL" id="JARFVB010000006">
    <property type="protein sequence ID" value="MDF0716894.1"/>
    <property type="molecule type" value="Genomic_DNA"/>
</dbReference>
<dbReference type="EC" id="2.3.1.39" evidence="1 6"/>
<comment type="catalytic activity">
    <reaction evidence="5 6">
        <text>holo-[ACP] + malonyl-CoA = malonyl-[ACP] + CoA</text>
        <dbReference type="Rhea" id="RHEA:41792"/>
        <dbReference type="Rhea" id="RHEA-COMP:9623"/>
        <dbReference type="Rhea" id="RHEA-COMP:9685"/>
        <dbReference type="ChEBI" id="CHEBI:57287"/>
        <dbReference type="ChEBI" id="CHEBI:57384"/>
        <dbReference type="ChEBI" id="CHEBI:64479"/>
        <dbReference type="ChEBI" id="CHEBI:78449"/>
        <dbReference type="EC" id="2.3.1.39"/>
    </reaction>
</comment>
<keyword evidence="9" id="KW-1185">Reference proteome</keyword>
<evidence type="ECO:0000256" key="3">
    <source>
        <dbReference type="ARBA" id="ARBA00022679"/>
    </source>
</evidence>
<dbReference type="PIRSF" id="PIRSF000446">
    <property type="entry name" value="Mct"/>
    <property type="match status" value="1"/>
</dbReference>
<dbReference type="RefSeq" id="WP_275616064.1">
    <property type="nucleotide sequence ID" value="NZ_JARFVB010000006.1"/>
</dbReference>
<dbReference type="Gene3D" id="3.40.366.10">
    <property type="entry name" value="Malonyl-Coenzyme A Acyl Carrier Protein, domain 2"/>
    <property type="match status" value="1"/>
</dbReference>
<dbReference type="SUPFAM" id="SSF55048">
    <property type="entry name" value="Probable ACP-binding domain of malonyl-CoA ACP transacylase"/>
    <property type="match status" value="1"/>
</dbReference>
<dbReference type="Proteomes" id="UP001221366">
    <property type="component" value="Unassembled WGS sequence"/>
</dbReference>
<dbReference type="GO" id="GO:0004314">
    <property type="term" value="F:[acyl-carrier-protein] S-malonyltransferase activity"/>
    <property type="evidence" value="ECO:0007669"/>
    <property type="project" value="UniProtKB-EC"/>
</dbReference>
<evidence type="ECO:0000256" key="2">
    <source>
        <dbReference type="ARBA" id="ARBA00018953"/>
    </source>
</evidence>
<proteinExistence type="inferred from homology"/>
<evidence type="ECO:0000256" key="4">
    <source>
        <dbReference type="ARBA" id="ARBA00023315"/>
    </source>
</evidence>
<sequence length="294" mass="31458">MNAYIFPGQGAQFVGMGLDLYENHAEAQELFEKANEILGFSITDIMFEGTAEDLKQTKVTQPAIFLHSVILSKMLGDGFKPDMVAGHSLGEFSALVANGTLNFEDGLKLVSQRALAMQKACEIQPSTMAAVLGLEDEVVEKLCAEVEGIVVPANYNCPGQLVISGEVDAVNVACEKMKEAGARRALLLPVGGAFHSPLMEPAREELAAAIESTEFKVPSCPIYQNVTTTAVSDAEEIKKNLILQLTAPVKWTQSVQQMVDDGATSFVEVGPGKVLQGLVKKIHRDAETSSASVS</sequence>
<dbReference type="NCBIfam" id="TIGR00128">
    <property type="entry name" value="fabD"/>
    <property type="match status" value="1"/>
</dbReference>
<dbReference type="InterPro" id="IPR001227">
    <property type="entry name" value="Ac_transferase_dom_sf"/>
</dbReference>
<dbReference type="InterPro" id="IPR014043">
    <property type="entry name" value="Acyl_transferase_dom"/>
</dbReference>
<feature type="domain" description="Malonyl-CoA:ACP transacylase (MAT)" evidence="7">
    <location>
        <begin position="5"/>
        <end position="294"/>
    </location>
</feature>